<name>A0A1B6PAQ1_SORBI</name>
<reference evidence="1 2" key="1">
    <citation type="journal article" date="2009" name="Nature">
        <title>The Sorghum bicolor genome and the diversification of grasses.</title>
        <authorList>
            <person name="Paterson A.H."/>
            <person name="Bowers J.E."/>
            <person name="Bruggmann R."/>
            <person name="Dubchak I."/>
            <person name="Grimwood J."/>
            <person name="Gundlach H."/>
            <person name="Haberer G."/>
            <person name="Hellsten U."/>
            <person name="Mitros T."/>
            <person name="Poliakov A."/>
            <person name="Schmutz J."/>
            <person name="Spannagl M."/>
            <person name="Tang H."/>
            <person name="Wang X."/>
            <person name="Wicker T."/>
            <person name="Bharti A.K."/>
            <person name="Chapman J."/>
            <person name="Feltus F.A."/>
            <person name="Gowik U."/>
            <person name="Grigoriev I.V."/>
            <person name="Lyons E."/>
            <person name="Maher C.A."/>
            <person name="Martis M."/>
            <person name="Narechania A."/>
            <person name="Otillar R.P."/>
            <person name="Penning B.W."/>
            <person name="Salamov A.A."/>
            <person name="Wang Y."/>
            <person name="Zhang L."/>
            <person name="Carpita N.C."/>
            <person name="Freeling M."/>
            <person name="Gingle A.R."/>
            <person name="Hash C.T."/>
            <person name="Keller B."/>
            <person name="Klein P."/>
            <person name="Kresovich S."/>
            <person name="McCann M.C."/>
            <person name="Ming R."/>
            <person name="Peterson D.G."/>
            <person name="Mehboob-ur-Rahman"/>
            <person name="Ware D."/>
            <person name="Westhoff P."/>
            <person name="Mayer K.F."/>
            <person name="Messing J."/>
            <person name="Rokhsar D.S."/>
        </authorList>
    </citation>
    <scope>NUCLEOTIDE SEQUENCE [LARGE SCALE GENOMIC DNA]</scope>
    <source>
        <strain evidence="2">cv. BTx623</strain>
    </source>
</reference>
<dbReference type="Gramene" id="KXG22782">
    <property type="protein sequence ID" value="KXG22782"/>
    <property type="gene ID" value="SORBI_3008G007600"/>
</dbReference>
<proteinExistence type="predicted"/>
<dbReference type="EMBL" id="CM000767">
    <property type="protein sequence ID" value="KXG22782.1"/>
    <property type="molecule type" value="Genomic_DNA"/>
</dbReference>
<dbReference type="Proteomes" id="UP000000768">
    <property type="component" value="Chromosome 8"/>
</dbReference>
<dbReference type="InParanoid" id="A0A1B6PAQ1"/>
<organism evidence="1 2">
    <name type="scientific">Sorghum bicolor</name>
    <name type="common">Sorghum</name>
    <name type="synonym">Sorghum vulgare</name>
    <dbReference type="NCBI Taxonomy" id="4558"/>
    <lineage>
        <taxon>Eukaryota</taxon>
        <taxon>Viridiplantae</taxon>
        <taxon>Streptophyta</taxon>
        <taxon>Embryophyta</taxon>
        <taxon>Tracheophyta</taxon>
        <taxon>Spermatophyta</taxon>
        <taxon>Magnoliopsida</taxon>
        <taxon>Liliopsida</taxon>
        <taxon>Poales</taxon>
        <taxon>Poaceae</taxon>
        <taxon>PACMAD clade</taxon>
        <taxon>Panicoideae</taxon>
        <taxon>Andropogonodae</taxon>
        <taxon>Andropogoneae</taxon>
        <taxon>Sorghinae</taxon>
        <taxon>Sorghum</taxon>
    </lineage>
</organism>
<keyword evidence="2" id="KW-1185">Reference proteome</keyword>
<gene>
    <name evidence="1" type="ORF">SORBI_3008G007600</name>
</gene>
<evidence type="ECO:0000313" key="2">
    <source>
        <dbReference type="Proteomes" id="UP000000768"/>
    </source>
</evidence>
<sequence length="52" mass="5625">MDEEKENVGRAHAPHGHALTRMASVLASSDNRAQAALARLEALESDNAGLRW</sequence>
<dbReference type="AlphaFoldDB" id="A0A1B6PAQ1"/>
<protein>
    <submittedName>
        <fullName evidence="1">Uncharacterized protein</fullName>
    </submittedName>
</protein>
<evidence type="ECO:0000313" key="1">
    <source>
        <dbReference type="EMBL" id="KXG22782.1"/>
    </source>
</evidence>
<reference evidence="2" key="2">
    <citation type="journal article" date="2018" name="Plant J.">
        <title>The Sorghum bicolor reference genome: improved assembly, gene annotations, a transcriptome atlas, and signatures of genome organization.</title>
        <authorList>
            <person name="McCormick R.F."/>
            <person name="Truong S.K."/>
            <person name="Sreedasyam A."/>
            <person name="Jenkins J."/>
            <person name="Shu S."/>
            <person name="Sims D."/>
            <person name="Kennedy M."/>
            <person name="Amirebrahimi M."/>
            <person name="Weers B.D."/>
            <person name="McKinley B."/>
            <person name="Mattison A."/>
            <person name="Morishige D.T."/>
            <person name="Grimwood J."/>
            <person name="Schmutz J."/>
            <person name="Mullet J.E."/>
        </authorList>
    </citation>
    <scope>NUCLEOTIDE SEQUENCE [LARGE SCALE GENOMIC DNA]</scope>
    <source>
        <strain evidence="2">cv. BTx623</strain>
    </source>
</reference>
<accession>A0A1B6PAQ1</accession>